<evidence type="ECO:0000256" key="2">
    <source>
        <dbReference type="SAM" id="Coils"/>
    </source>
</evidence>
<dbReference type="GO" id="GO:0005634">
    <property type="term" value="C:nucleus"/>
    <property type="evidence" value="ECO:0007669"/>
    <property type="project" value="TreeGrafter"/>
</dbReference>
<name>A0A5B0RDD2_PUCGR</name>
<evidence type="ECO:0000313" key="5">
    <source>
        <dbReference type="EMBL" id="KAA1123831.1"/>
    </source>
</evidence>
<protein>
    <recommendedName>
        <fullName evidence="4">RING-type domain-containing protein</fullName>
    </recommendedName>
</protein>
<dbReference type="Proteomes" id="UP000325313">
    <property type="component" value="Unassembled WGS sequence"/>
</dbReference>
<dbReference type="GO" id="GO:0031297">
    <property type="term" value="P:replication fork processing"/>
    <property type="evidence" value="ECO:0007669"/>
    <property type="project" value="TreeGrafter"/>
</dbReference>
<feature type="compositionally biased region" description="Basic and acidic residues" evidence="3">
    <location>
        <begin position="201"/>
        <end position="211"/>
    </location>
</feature>
<dbReference type="GO" id="GO:0008270">
    <property type="term" value="F:zinc ion binding"/>
    <property type="evidence" value="ECO:0007669"/>
    <property type="project" value="UniProtKB-KW"/>
</dbReference>
<sequence>MASSRIIILPVCAICQDDQAGADILATICGHLFHSACIRQWNNRQLLCRFPTNCPSCNVTLREPGWQSSPARFIKLHGLSERVVDGQNPSQLINPVPEEVSSPGISERLDSLEEKMKQELEQRTANCGKLRIEHVYLMLDNIELEMDRLGSLSDSVRARSQAQEFQRKYQVLKTENDQLLQQSLEKDRRIEELQSTVSRFVGEKDSHEGAEKASQVQPQESIDMSEGLECATSAERLE</sequence>
<dbReference type="AlphaFoldDB" id="A0A5B0RDD2"/>
<evidence type="ECO:0000313" key="6">
    <source>
        <dbReference type="Proteomes" id="UP000325313"/>
    </source>
</evidence>
<keyword evidence="1" id="KW-0479">Metal-binding</keyword>
<dbReference type="InterPro" id="IPR001841">
    <property type="entry name" value="Znf_RING"/>
</dbReference>
<dbReference type="GO" id="GO:0090734">
    <property type="term" value="C:site of DNA damage"/>
    <property type="evidence" value="ECO:0007669"/>
    <property type="project" value="TreeGrafter"/>
</dbReference>
<comment type="caution">
    <text evidence="5">The sequence shown here is derived from an EMBL/GenBank/DDBJ whole genome shotgun (WGS) entry which is preliminary data.</text>
</comment>
<proteinExistence type="predicted"/>
<dbReference type="EMBL" id="VDEP01000206">
    <property type="protein sequence ID" value="KAA1123831.1"/>
    <property type="molecule type" value="Genomic_DNA"/>
</dbReference>
<keyword evidence="1" id="KW-0863">Zinc-finger</keyword>
<feature type="coiled-coil region" evidence="2">
    <location>
        <begin position="162"/>
        <end position="196"/>
    </location>
</feature>
<dbReference type="InterPro" id="IPR013083">
    <property type="entry name" value="Znf_RING/FYVE/PHD"/>
</dbReference>
<reference evidence="5 6" key="1">
    <citation type="submission" date="2019-05" db="EMBL/GenBank/DDBJ databases">
        <title>Emergence of the Ug99 lineage of the wheat stem rust pathogen through somatic hybridization.</title>
        <authorList>
            <person name="Li F."/>
            <person name="Upadhyaya N.M."/>
            <person name="Sperschneider J."/>
            <person name="Matny O."/>
            <person name="Nguyen-Phuc H."/>
            <person name="Mago R."/>
            <person name="Raley C."/>
            <person name="Miller M.E."/>
            <person name="Silverstein K.A.T."/>
            <person name="Henningsen E."/>
            <person name="Hirsch C.D."/>
            <person name="Visser B."/>
            <person name="Pretorius Z.A."/>
            <person name="Steffenson B.J."/>
            <person name="Schwessinger B."/>
            <person name="Dodds P.N."/>
            <person name="Figueroa M."/>
        </authorList>
    </citation>
    <scope>NUCLEOTIDE SEQUENCE [LARGE SCALE GENOMIC DNA]</scope>
    <source>
        <strain evidence="5 6">Ug99</strain>
    </source>
</reference>
<dbReference type="SUPFAM" id="SSF57850">
    <property type="entry name" value="RING/U-box"/>
    <property type="match status" value="1"/>
</dbReference>
<feature type="domain" description="RING-type" evidence="4">
    <location>
        <begin position="12"/>
        <end position="58"/>
    </location>
</feature>
<dbReference type="PANTHER" id="PTHR46569">
    <property type="entry name" value="E3 UBIQUITIN-PROTEIN LIGASE TRAIP"/>
    <property type="match status" value="1"/>
</dbReference>
<feature type="region of interest" description="Disordered" evidence="3">
    <location>
        <begin position="200"/>
        <end position="238"/>
    </location>
</feature>
<keyword evidence="2" id="KW-0175">Coiled coil</keyword>
<dbReference type="SMART" id="SM00184">
    <property type="entry name" value="RING"/>
    <property type="match status" value="1"/>
</dbReference>
<accession>A0A5B0RDD2</accession>
<evidence type="ECO:0000256" key="3">
    <source>
        <dbReference type="SAM" id="MobiDB-lite"/>
    </source>
</evidence>
<dbReference type="InterPro" id="IPR052639">
    <property type="entry name" value="TRAIP_ubiq-protein_ligase"/>
</dbReference>
<organism evidence="5 6">
    <name type="scientific">Puccinia graminis f. sp. tritici</name>
    <dbReference type="NCBI Taxonomy" id="56615"/>
    <lineage>
        <taxon>Eukaryota</taxon>
        <taxon>Fungi</taxon>
        <taxon>Dikarya</taxon>
        <taxon>Basidiomycota</taxon>
        <taxon>Pucciniomycotina</taxon>
        <taxon>Pucciniomycetes</taxon>
        <taxon>Pucciniales</taxon>
        <taxon>Pucciniaceae</taxon>
        <taxon>Puccinia</taxon>
    </lineage>
</organism>
<dbReference type="Pfam" id="PF13639">
    <property type="entry name" value="zf-RING_2"/>
    <property type="match status" value="1"/>
</dbReference>
<dbReference type="GO" id="GO:0016567">
    <property type="term" value="P:protein ubiquitination"/>
    <property type="evidence" value="ECO:0007669"/>
    <property type="project" value="TreeGrafter"/>
</dbReference>
<evidence type="ECO:0000256" key="1">
    <source>
        <dbReference type="PROSITE-ProRule" id="PRU00175"/>
    </source>
</evidence>
<dbReference type="Gene3D" id="3.30.40.10">
    <property type="entry name" value="Zinc/RING finger domain, C3HC4 (zinc finger)"/>
    <property type="match status" value="1"/>
</dbReference>
<gene>
    <name evidence="5" type="ORF">PGTUg99_024536</name>
</gene>
<dbReference type="GO" id="GO:0061630">
    <property type="term" value="F:ubiquitin protein ligase activity"/>
    <property type="evidence" value="ECO:0007669"/>
    <property type="project" value="TreeGrafter"/>
</dbReference>
<evidence type="ECO:0000259" key="4">
    <source>
        <dbReference type="PROSITE" id="PS50089"/>
    </source>
</evidence>
<dbReference type="PANTHER" id="PTHR46569:SF1">
    <property type="entry name" value="E3 UBIQUITIN-PROTEIN LIGASE RFWD3-RELATED"/>
    <property type="match status" value="1"/>
</dbReference>
<keyword evidence="1" id="KW-0862">Zinc</keyword>
<dbReference type="PROSITE" id="PS50089">
    <property type="entry name" value="ZF_RING_2"/>
    <property type="match status" value="1"/>
</dbReference>